<evidence type="ECO:0000256" key="1">
    <source>
        <dbReference type="SAM" id="MobiDB-lite"/>
    </source>
</evidence>
<accession>A0A0N5A120</accession>
<proteinExistence type="predicted"/>
<dbReference type="AlphaFoldDB" id="A0A0N5A120"/>
<name>A0A0N5A120_PARTI</name>
<dbReference type="Proteomes" id="UP000038045">
    <property type="component" value="Unplaced"/>
</dbReference>
<organism evidence="2 3">
    <name type="scientific">Parastrongyloides trichosuri</name>
    <name type="common">Possum-specific nematode worm</name>
    <dbReference type="NCBI Taxonomy" id="131310"/>
    <lineage>
        <taxon>Eukaryota</taxon>
        <taxon>Metazoa</taxon>
        <taxon>Ecdysozoa</taxon>
        <taxon>Nematoda</taxon>
        <taxon>Chromadorea</taxon>
        <taxon>Rhabditida</taxon>
        <taxon>Tylenchina</taxon>
        <taxon>Panagrolaimomorpha</taxon>
        <taxon>Strongyloidoidea</taxon>
        <taxon>Strongyloididae</taxon>
        <taxon>Parastrongyloides</taxon>
    </lineage>
</organism>
<protein>
    <submittedName>
        <fullName evidence="3">SRCR domain-containing protein</fullName>
    </submittedName>
</protein>
<sequence length="189" mass="19035">PARDDVAASGRRVDPSAGFEPDAARVEALRSGTRWSVVDRTGRKPRRQCGGAWRAVGAQGLAASGAAVAGGAVAGAAGSRAARWHRHGADGHWRARSGQGAAKLCVRTGGDRPDQYAGAAACTGDGPRDVFCRLPGRAGAGAARQGVCAARGRQPCVDQCTAGAVRHGRGDAQSDRAAGAACAGERSGR</sequence>
<reference evidence="3" key="1">
    <citation type="submission" date="2017-02" db="UniProtKB">
        <authorList>
            <consortium name="WormBaseParasite"/>
        </authorList>
    </citation>
    <scope>IDENTIFICATION</scope>
</reference>
<evidence type="ECO:0000313" key="3">
    <source>
        <dbReference type="WBParaSite" id="PTRK_0001531400.1"/>
    </source>
</evidence>
<keyword evidence="2" id="KW-1185">Reference proteome</keyword>
<dbReference type="WBParaSite" id="PTRK_0001531400.1">
    <property type="protein sequence ID" value="PTRK_0001531400.1"/>
    <property type="gene ID" value="PTRK_0001531400"/>
</dbReference>
<feature type="region of interest" description="Disordered" evidence="1">
    <location>
        <begin position="166"/>
        <end position="189"/>
    </location>
</feature>
<evidence type="ECO:0000313" key="2">
    <source>
        <dbReference type="Proteomes" id="UP000038045"/>
    </source>
</evidence>